<accession>A0A9N9HYN4</accession>
<evidence type="ECO:0000256" key="4">
    <source>
        <dbReference type="ARBA" id="ARBA00022475"/>
    </source>
</evidence>
<dbReference type="Pfam" id="PF12761">
    <property type="entry name" value="End3"/>
    <property type="match status" value="1"/>
</dbReference>
<gene>
    <name evidence="14" type="ORF">RFULGI_LOCUS10941</name>
</gene>
<feature type="domain" description="EH" evidence="12">
    <location>
        <begin position="1"/>
        <end position="49"/>
    </location>
</feature>
<keyword evidence="7 10" id="KW-0175">Coiled coil</keyword>
<evidence type="ECO:0000256" key="8">
    <source>
        <dbReference type="ARBA" id="ARBA00023136"/>
    </source>
</evidence>
<dbReference type="GO" id="GO:0005509">
    <property type="term" value="F:calcium ion binding"/>
    <property type="evidence" value="ECO:0007669"/>
    <property type="project" value="InterPro"/>
</dbReference>
<evidence type="ECO:0000259" key="13">
    <source>
        <dbReference type="PROSITE" id="PS50222"/>
    </source>
</evidence>
<evidence type="ECO:0000256" key="2">
    <source>
        <dbReference type="ARBA" id="ARBA00004496"/>
    </source>
</evidence>
<feature type="coiled-coil region" evidence="10">
    <location>
        <begin position="251"/>
        <end position="317"/>
    </location>
</feature>
<dbReference type="InterPro" id="IPR002048">
    <property type="entry name" value="EF_hand_dom"/>
</dbReference>
<dbReference type="Proteomes" id="UP000789396">
    <property type="component" value="Unassembled WGS sequence"/>
</dbReference>
<dbReference type="PROSITE" id="PS50031">
    <property type="entry name" value="EH"/>
    <property type="match status" value="1"/>
</dbReference>
<feature type="domain" description="EF-hand" evidence="13">
    <location>
        <begin position="1"/>
        <end position="26"/>
    </location>
</feature>
<dbReference type="InterPro" id="IPR025604">
    <property type="entry name" value="End3"/>
</dbReference>
<keyword evidence="5" id="KW-0963">Cytoplasm</keyword>
<feature type="compositionally biased region" description="Low complexity" evidence="11">
    <location>
        <begin position="184"/>
        <end position="200"/>
    </location>
</feature>
<dbReference type="InterPro" id="IPR000261">
    <property type="entry name" value="EH_dom"/>
</dbReference>
<evidence type="ECO:0000259" key="12">
    <source>
        <dbReference type="PROSITE" id="PS50031"/>
    </source>
</evidence>
<dbReference type="GO" id="GO:0007015">
    <property type="term" value="P:actin filament organization"/>
    <property type="evidence" value="ECO:0007669"/>
    <property type="project" value="InterPro"/>
</dbReference>
<protein>
    <recommendedName>
        <fullName evidence="9">Endocytosis protein 3</fullName>
    </recommendedName>
</protein>
<feature type="region of interest" description="Disordered" evidence="11">
    <location>
        <begin position="178"/>
        <end position="206"/>
    </location>
</feature>
<evidence type="ECO:0000256" key="7">
    <source>
        <dbReference type="ARBA" id="ARBA00023054"/>
    </source>
</evidence>
<dbReference type="Pfam" id="PF12763">
    <property type="entry name" value="EH"/>
    <property type="match status" value="1"/>
</dbReference>
<reference evidence="14" key="1">
    <citation type="submission" date="2021-06" db="EMBL/GenBank/DDBJ databases">
        <authorList>
            <person name="Kallberg Y."/>
            <person name="Tangrot J."/>
            <person name="Rosling A."/>
        </authorList>
    </citation>
    <scope>NUCLEOTIDE SEQUENCE</scope>
    <source>
        <strain evidence="14">IN212</strain>
    </source>
</reference>
<organism evidence="14 15">
    <name type="scientific">Racocetra fulgida</name>
    <dbReference type="NCBI Taxonomy" id="60492"/>
    <lineage>
        <taxon>Eukaryota</taxon>
        <taxon>Fungi</taxon>
        <taxon>Fungi incertae sedis</taxon>
        <taxon>Mucoromycota</taxon>
        <taxon>Glomeromycotina</taxon>
        <taxon>Glomeromycetes</taxon>
        <taxon>Diversisporales</taxon>
        <taxon>Gigasporaceae</taxon>
        <taxon>Racocetra</taxon>
    </lineage>
</organism>
<evidence type="ECO:0000256" key="5">
    <source>
        <dbReference type="ARBA" id="ARBA00022490"/>
    </source>
</evidence>
<evidence type="ECO:0000256" key="10">
    <source>
        <dbReference type="SAM" id="Coils"/>
    </source>
</evidence>
<dbReference type="SUPFAM" id="SSF47473">
    <property type="entry name" value="EF-hand"/>
    <property type="match status" value="1"/>
</dbReference>
<evidence type="ECO:0000313" key="15">
    <source>
        <dbReference type="Proteomes" id="UP000789396"/>
    </source>
</evidence>
<dbReference type="OrthoDB" id="1716625at2759"/>
<comment type="caution">
    <text evidence="14">The sequence shown here is derived from an EMBL/GenBank/DDBJ whole genome shotgun (WGS) entry which is preliminary data.</text>
</comment>
<evidence type="ECO:0000256" key="9">
    <source>
        <dbReference type="ARBA" id="ARBA00029684"/>
    </source>
</evidence>
<evidence type="ECO:0000256" key="6">
    <source>
        <dbReference type="ARBA" id="ARBA00022837"/>
    </source>
</evidence>
<dbReference type="EMBL" id="CAJVPZ010022666">
    <property type="protein sequence ID" value="CAG8712597.1"/>
    <property type="molecule type" value="Genomic_DNA"/>
</dbReference>
<evidence type="ECO:0000313" key="14">
    <source>
        <dbReference type="EMBL" id="CAG8712597.1"/>
    </source>
</evidence>
<dbReference type="PROSITE" id="PS50222">
    <property type="entry name" value="EF_HAND_2"/>
    <property type="match status" value="1"/>
</dbReference>
<keyword evidence="6" id="KW-0106">Calcium</keyword>
<comment type="similarity">
    <text evidence="3">Belongs to the END3 family.</text>
</comment>
<proteinExistence type="inferred from homology"/>
<dbReference type="InterPro" id="IPR018247">
    <property type="entry name" value="EF_Hand_1_Ca_BS"/>
</dbReference>
<dbReference type="AlphaFoldDB" id="A0A9N9HYN4"/>
<evidence type="ECO:0000256" key="11">
    <source>
        <dbReference type="SAM" id="MobiDB-lite"/>
    </source>
</evidence>
<keyword evidence="8" id="KW-0472">Membrane</keyword>
<dbReference type="GO" id="GO:0006897">
    <property type="term" value="P:endocytosis"/>
    <property type="evidence" value="ECO:0007669"/>
    <property type="project" value="InterPro"/>
</dbReference>
<dbReference type="InterPro" id="IPR011992">
    <property type="entry name" value="EF-hand-dom_pair"/>
</dbReference>
<evidence type="ECO:0000256" key="1">
    <source>
        <dbReference type="ARBA" id="ARBA00004236"/>
    </source>
</evidence>
<feature type="non-terminal residue" evidence="14">
    <location>
        <position position="1"/>
    </location>
</feature>
<name>A0A9N9HYN4_9GLOM</name>
<evidence type="ECO:0000256" key="3">
    <source>
        <dbReference type="ARBA" id="ARBA00009909"/>
    </source>
</evidence>
<dbReference type="GO" id="GO:0005737">
    <property type="term" value="C:cytoplasm"/>
    <property type="evidence" value="ECO:0007669"/>
    <property type="project" value="UniProtKB-SubCell"/>
</dbReference>
<dbReference type="PROSITE" id="PS00018">
    <property type="entry name" value="EF_HAND_1"/>
    <property type="match status" value="1"/>
</dbReference>
<dbReference type="Gene3D" id="1.10.238.10">
    <property type="entry name" value="EF-hand"/>
    <property type="match status" value="1"/>
</dbReference>
<keyword evidence="15" id="KW-1185">Reference proteome</keyword>
<keyword evidence="4" id="KW-1003">Cell membrane</keyword>
<comment type="subcellular location">
    <subcellularLocation>
        <location evidence="1">Cell membrane</location>
    </subcellularLocation>
    <subcellularLocation>
        <location evidence="2">Cytoplasm</location>
    </subcellularLocation>
</comment>
<sequence>DLCDIDKDGQLDFDEFSVTCRLVNDLLACVYPDVPSSLPSHLIPPGKAHLFVGNNPGYVGGGPSLGMNPSLYSQQIISPIPQPANTISQLNISNTIPSYQLSQQLSRVPTPPRQNSYSGGFPTAPLSDDFDWYMPPADKFNYENEYKKKAGKRIPDSLPNALKTSLIRGKLNYNYNETADPSWKSKLSDSGSVKSSGYSSETQSNRLQKELDDLNEKIQKAEATALSSYTSALQSGVVTEFKQLYEYKQKKHAELNEKEQTNRTLEEYVRKERNNVRELQDNIQSLKSKIQLLENNLDSSQTEYKKLQREIDSAKLMR</sequence>
<dbReference type="GO" id="GO:0005886">
    <property type="term" value="C:plasma membrane"/>
    <property type="evidence" value="ECO:0007669"/>
    <property type="project" value="UniProtKB-SubCell"/>
</dbReference>